<evidence type="ECO:0008006" key="4">
    <source>
        <dbReference type="Google" id="ProtNLM"/>
    </source>
</evidence>
<name>A0A2P5I505_DIAHE</name>
<dbReference type="STRING" id="158607.A0A2P5I505"/>
<feature type="compositionally biased region" description="Basic residues" evidence="1">
    <location>
        <begin position="154"/>
        <end position="173"/>
    </location>
</feature>
<keyword evidence="3" id="KW-1185">Reference proteome</keyword>
<dbReference type="GO" id="GO:0005634">
    <property type="term" value="C:nucleus"/>
    <property type="evidence" value="ECO:0007669"/>
    <property type="project" value="TreeGrafter"/>
</dbReference>
<feature type="compositionally biased region" description="Basic residues" evidence="1">
    <location>
        <begin position="252"/>
        <end position="266"/>
    </location>
</feature>
<evidence type="ECO:0000313" key="3">
    <source>
        <dbReference type="Proteomes" id="UP000094444"/>
    </source>
</evidence>
<feature type="compositionally biased region" description="Low complexity" evidence="1">
    <location>
        <begin position="74"/>
        <end position="83"/>
    </location>
</feature>
<dbReference type="Proteomes" id="UP000094444">
    <property type="component" value="Unassembled WGS sequence"/>
</dbReference>
<feature type="compositionally biased region" description="Acidic residues" evidence="1">
    <location>
        <begin position="133"/>
        <end position="149"/>
    </location>
</feature>
<accession>A0A2P5I505</accession>
<proteinExistence type="predicted"/>
<feature type="compositionally biased region" description="Basic residues" evidence="1">
    <location>
        <begin position="411"/>
        <end position="421"/>
    </location>
</feature>
<sequence>MGDKALEASLVAAVKELFSGPGRDDLSVNTVRTKCEKENGLEEGFFAKGGWKAKSKELIKSQVNELVAEEESGKLSASPVSKSPKPKSKGKNAQKNGSQQATPKAVKPAPKKRQTKAAPKVESDSESERSDPPDEDEDKEEDEASDGYEEEKPKPKKAQPKKAKAPARGRKRKAAESDDEEKDEKSSVVADGIGVSTTGVKKEEPDDKEDSPLSDAPKSENEDTKPSVAAAKVEDDSSELSSVIDDEPPQPKKQRKTKAAPAKKTKSAVEDDNDDSSELSSVIDDEPPPPKKQRKLKETAGGNKKTGVTKAGRKSGSTGAAEEANPDEAWVKKLQGQLVKCGVRKIWGVELKGCGGDAKAKIRHLRQLLRDVGMDGRFSEARAREIKDQRELAAELEAVNEMNDLWGVGGRRGRRAAAPKRKLAEDSGDDDNNDDGEGGGKGDGGKEEHDSGFKETVTKDGSDEDEDSDAPKVSGRSRKVRPELAFLGDDDSDED</sequence>
<organism evidence="2 3">
    <name type="scientific">Diaporthe helianthi</name>
    <dbReference type="NCBI Taxonomy" id="158607"/>
    <lineage>
        <taxon>Eukaryota</taxon>
        <taxon>Fungi</taxon>
        <taxon>Dikarya</taxon>
        <taxon>Ascomycota</taxon>
        <taxon>Pezizomycotina</taxon>
        <taxon>Sordariomycetes</taxon>
        <taxon>Sordariomycetidae</taxon>
        <taxon>Diaporthales</taxon>
        <taxon>Diaporthaceae</taxon>
        <taxon>Diaporthe</taxon>
    </lineage>
</organism>
<gene>
    <name evidence="2" type="ORF">DHEL01_v204072</name>
</gene>
<feature type="compositionally biased region" description="Acidic residues" evidence="1">
    <location>
        <begin position="426"/>
        <end position="437"/>
    </location>
</feature>
<dbReference type="EMBL" id="MAVT02000261">
    <property type="protein sequence ID" value="POS77544.1"/>
    <property type="molecule type" value="Genomic_DNA"/>
</dbReference>
<dbReference type="InterPro" id="IPR037647">
    <property type="entry name" value="HIRIP3"/>
</dbReference>
<reference evidence="2" key="1">
    <citation type="submission" date="2017-09" db="EMBL/GenBank/DDBJ databases">
        <title>Polyketide synthases of a Diaporthe helianthi virulent isolate.</title>
        <authorList>
            <person name="Baroncelli R."/>
        </authorList>
    </citation>
    <scope>NUCLEOTIDE SEQUENCE [LARGE SCALE GENOMIC DNA]</scope>
    <source>
        <strain evidence="2">7/96</strain>
    </source>
</reference>
<feature type="region of interest" description="Disordered" evidence="1">
    <location>
        <begin position="402"/>
        <end position="495"/>
    </location>
</feature>
<dbReference type="AlphaFoldDB" id="A0A2P5I505"/>
<dbReference type="PANTHER" id="PTHR15410:SF2">
    <property type="entry name" value="HIRA-INTERACTING PROTEIN 3"/>
    <property type="match status" value="1"/>
</dbReference>
<comment type="caution">
    <text evidence="2">The sequence shown here is derived from an EMBL/GenBank/DDBJ whole genome shotgun (WGS) entry which is preliminary data.</text>
</comment>
<dbReference type="PANTHER" id="PTHR15410">
    <property type="entry name" value="HIRA-INTERACTING PROTEIN 3"/>
    <property type="match status" value="1"/>
</dbReference>
<feature type="compositionally biased region" description="Basic and acidic residues" evidence="1">
    <location>
        <begin position="119"/>
        <end position="132"/>
    </location>
</feature>
<feature type="compositionally biased region" description="Basic and acidic residues" evidence="1">
    <location>
        <begin position="438"/>
        <end position="461"/>
    </location>
</feature>
<dbReference type="InParanoid" id="A0A2P5I505"/>
<protein>
    <recommendedName>
        <fullName evidence="4">Transcriptional regulator</fullName>
    </recommendedName>
</protein>
<evidence type="ECO:0000256" key="1">
    <source>
        <dbReference type="SAM" id="MobiDB-lite"/>
    </source>
</evidence>
<dbReference type="OrthoDB" id="552755at2759"/>
<evidence type="ECO:0000313" key="2">
    <source>
        <dbReference type="EMBL" id="POS77544.1"/>
    </source>
</evidence>
<feature type="compositionally biased region" description="Acidic residues" evidence="1">
    <location>
        <begin position="270"/>
        <end position="287"/>
    </location>
</feature>
<feature type="region of interest" description="Disordered" evidence="1">
    <location>
        <begin position="65"/>
        <end position="328"/>
    </location>
</feature>